<evidence type="ECO:0000313" key="4">
    <source>
        <dbReference type="Proteomes" id="UP001155241"/>
    </source>
</evidence>
<proteinExistence type="predicted"/>
<name>A0A9X2JIP9_9BACT</name>
<dbReference type="EMBL" id="JAMXLR010000062">
    <property type="protein sequence ID" value="MCO6045928.1"/>
    <property type="molecule type" value="Genomic_DNA"/>
</dbReference>
<accession>A0A9X2JIP9</accession>
<sequence length="289" mass="31538">MFQLGNNACSRARQAFTLVEILVVIAIIGALVALLLPAVQAARESARRSQCSNNLRQLGLALHQYHGIYNKFPKGVELLRGWTFQARTLPYLEQNARYDQIDWEALDCWQANVDAGGHGVPSQPLAFMNCPSDGLAGSLYDDGEWGFYAKGSYMGVTGSRPMLSYDGMLYVESKVRLAECTDGASHTLLVGERGVVDDSDRPWLGRWCCSFGTVAVFNSGEGDNLLSTARGLHPPRDGEDSALHFWSHHPAGGNFVYADGSVHLLAYDIDQELLDALATRAGGEVIDLN</sequence>
<reference evidence="3" key="1">
    <citation type="submission" date="2022-06" db="EMBL/GenBank/DDBJ databases">
        <title>Aeoliella straminimaris, a novel planctomycete from sediments.</title>
        <authorList>
            <person name="Vitorino I.R."/>
            <person name="Lage O.M."/>
        </authorList>
    </citation>
    <scope>NUCLEOTIDE SEQUENCE</scope>
    <source>
        <strain evidence="3">ICT_H6.2</strain>
    </source>
</reference>
<dbReference type="NCBIfam" id="TIGR02532">
    <property type="entry name" value="IV_pilin_GFxxxE"/>
    <property type="match status" value="1"/>
</dbReference>
<evidence type="ECO:0000259" key="2">
    <source>
        <dbReference type="Pfam" id="PF07596"/>
    </source>
</evidence>
<dbReference type="Gene3D" id="3.30.700.10">
    <property type="entry name" value="Glycoprotein, Type 4 Pilin"/>
    <property type="match status" value="1"/>
</dbReference>
<gene>
    <name evidence="3" type="ORF">NG895_18670</name>
</gene>
<dbReference type="SUPFAM" id="SSF54523">
    <property type="entry name" value="Pili subunits"/>
    <property type="match status" value="1"/>
</dbReference>
<keyword evidence="1" id="KW-0472">Membrane</keyword>
<evidence type="ECO:0000313" key="3">
    <source>
        <dbReference type="EMBL" id="MCO6045928.1"/>
    </source>
</evidence>
<dbReference type="PANTHER" id="PTHR30093">
    <property type="entry name" value="GENERAL SECRETION PATHWAY PROTEIN G"/>
    <property type="match status" value="1"/>
</dbReference>
<keyword evidence="1" id="KW-0812">Transmembrane</keyword>
<dbReference type="NCBIfam" id="TIGR04294">
    <property type="entry name" value="pre_pil_HX9DG"/>
    <property type="match status" value="1"/>
</dbReference>
<dbReference type="InterPro" id="IPR027558">
    <property type="entry name" value="Pre_pil_HX9DG_C"/>
</dbReference>
<dbReference type="InterPro" id="IPR012902">
    <property type="entry name" value="N_methyl_site"/>
</dbReference>
<dbReference type="Pfam" id="PF07596">
    <property type="entry name" value="SBP_bac_10"/>
    <property type="match status" value="1"/>
</dbReference>
<dbReference type="RefSeq" id="WP_252854044.1">
    <property type="nucleotide sequence ID" value="NZ_JAMXLR010000062.1"/>
</dbReference>
<feature type="transmembrane region" description="Helical" evidence="1">
    <location>
        <begin position="15"/>
        <end position="39"/>
    </location>
</feature>
<dbReference type="Pfam" id="PF07963">
    <property type="entry name" value="N_methyl"/>
    <property type="match status" value="1"/>
</dbReference>
<evidence type="ECO:0000256" key="1">
    <source>
        <dbReference type="SAM" id="Phobius"/>
    </source>
</evidence>
<protein>
    <submittedName>
        <fullName evidence="3">DUF1559 domain-containing protein</fullName>
    </submittedName>
</protein>
<dbReference type="AlphaFoldDB" id="A0A9X2JIP9"/>
<keyword evidence="1" id="KW-1133">Transmembrane helix</keyword>
<feature type="domain" description="DUF1559" evidence="2">
    <location>
        <begin position="40"/>
        <end position="272"/>
    </location>
</feature>
<dbReference type="InterPro" id="IPR011453">
    <property type="entry name" value="DUF1559"/>
</dbReference>
<comment type="caution">
    <text evidence="3">The sequence shown here is derived from an EMBL/GenBank/DDBJ whole genome shotgun (WGS) entry which is preliminary data.</text>
</comment>
<keyword evidence="4" id="KW-1185">Reference proteome</keyword>
<dbReference type="Proteomes" id="UP001155241">
    <property type="component" value="Unassembled WGS sequence"/>
</dbReference>
<organism evidence="3 4">
    <name type="scientific">Aeoliella straminimaris</name>
    <dbReference type="NCBI Taxonomy" id="2954799"/>
    <lineage>
        <taxon>Bacteria</taxon>
        <taxon>Pseudomonadati</taxon>
        <taxon>Planctomycetota</taxon>
        <taxon>Planctomycetia</taxon>
        <taxon>Pirellulales</taxon>
        <taxon>Lacipirellulaceae</taxon>
        <taxon>Aeoliella</taxon>
    </lineage>
</organism>
<dbReference type="InterPro" id="IPR045584">
    <property type="entry name" value="Pilin-like"/>
</dbReference>
<dbReference type="PANTHER" id="PTHR30093:SF2">
    <property type="entry name" value="TYPE II SECRETION SYSTEM PROTEIN H"/>
    <property type="match status" value="1"/>
</dbReference>